<reference evidence="9" key="1">
    <citation type="submission" date="2020-03" db="EMBL/GenBank/DDBJ databases">
        <title>Draft sequencing of Calidifontibacter sp. DB0510.</title>
        <authorList>
            <person name="Kim D.-U."/>
        </authorList>
    </citation>
    <scope>NUCLEOTIDE SEQUENCE</scope>
    <source>
        <strain evidence="9">DB0510</strain>
    </source>
</reference>
<feature type="domain" description="Pyridine nucleotide-disulphide oxidoreductase dimerisation" evidence="7">
    <location>
        <begin position="348"/>
        <end position="454"/>
    </location>
</feature>
<dbReference type="PANTHER" id="PTHR22912">
    <property type="entry name" value="DISULFIDE OXIDOREDUCTASE"/>
    <property type="match status" value="1"/>
</dbReference>
<feature type="binding site" evidence="5">
    <location>
        <begin position="142"/>
        <end position="144"/>
    </location>
    <ligand>
        <name>FAD</name>
        <dbReference type="ChEBI" id="CHEBI:57692"/>
    </ligand>
</feature>
<evidence type="ECO:0000259" key="8">
    <source>
        <dbReference type="Pfam" id="PF07992"/>
    </source>
</evidence>
<evidence type="ECO:0000256" key="5">
    <source>
        <dbReference type="PIRSR" id="PIRSR000350-3"/>
    </source>
</evidence>
<evidence type="ECO:0000313" key="9">
    <source>
        <dbReference type="EMBL" id="NHN57314.1"/>
    </source>
</evidence>
<dbReference type="PRINTS" id="PR00368">
    <property type="entry name" value="FADPNR"/>
</dbReference>
<feature type="disulfide bond" description="Redox-active" evidence="6">
    <location>
        <begin position="42"/>
        <end position="47"/>
    </location>
</feature>
<feature type="binding site" evidence="5">
    <location>
        <position position="308"/>
    </location>
    <ligand>
        <name>FAD</name>
        <dbReference type="ChEBI" id="CHEBI:57692"/>
    </ligand>
</feature>
<dbReference type="PRINTS" id="PR00411">
    <property type="entry name" value="PNDRDTASEI"/>
</dbReference>
<evidence type="ECO:0000259" key="7">
    <source>
        <dbReference type="Pfam" id="PF02852"/>
    </source>
</evidence>
<dbReference type="SUPFAM" id="SSF55424">
    <property type="entry name" value="FAD/NAD-linked reductases, dimerisation (C-terminal) domain"/>
    <property type="match status" value="1"/>
</dbReference>
<keyword evidence="4 5" id="KW-0520">NAD</keyword>
<dbReference type="PIRSF" id="PIRSF000350">
    <property type="entry name" value="Mercury_reductase_MerA"/>
    <property type="match status" value="1"/>
</dbReference>
<feature type="binding site" evidence="5">
    <location>
        <position position="51"/>
    </location>
    <ligand>
        <name>FAD</name>
        <dbReference type="ChEBI" id="CHEBI:57692"/>
    </ligand>
</feature>
<comment type="caution">
    <text evidence="9">The sequence shown here is derived from an EMBL/GenBank/DDBJ whole genome shotgun (WGS) entry which is preliminary data.</text>
</comment>
<comment type="cofactor">
    <cofactor evidence="5">
        <name>FAD</name>
        <dbReference type="ChEBI" id="CHEBI:57692"/>
    </cofactor>
    <text evidence="5">Binds 1 FAD per subunit.</text>
</comment>
<dbReference type="GO" id="GO:0050660">
    <property type="term" value="F:flavin adenine dinucleotide binding"/>
    <property type="evidence" value="ECO:0007669"/>
    <property type="project" value="TreeGrafter"/>
</dbReference>
<dbReference type="PANTHER" id="PTHR22912:SF151">
    <property type="entry name" value="DIHYDROLIPOYL DEHYDROGENASE, MITOCHONDRIAL"/>
    <property type="match status" value="1"/>
</dbReference>
<evidence type="ECO:0000256" key="2">
    <source>
        <dbReference type="ARBA" id="ARBA00022630"/>
    </source>
</evidence>
<dbReference type="EMBL" id="JAAOIV010000014">
    <property type="protein sequence ID" value="NHN57314.1"/>
    <property type="molecule type" value="Genomic_DNA"/>
</dbReference>
<dbReference type="SUPFAM" id="SSF51905">
    <property type="entry name" value="FAD/NAD(P)-binding domain"/>
    <property type="match status" value="1"/>
</dbReference>
<feature type="binding site" evidence="5">
    <location>
        <position position="275"/>
    </location>
    <ligand>
        <name>NAD(+)</name>
        <dbReference type="ChEBI" id="CHEBI:57540"/>
    </ligand>
</feature>
<evidence type="ECO:0000313" key="10">
    <source>
        <dbReference type="Proteomes" id="UP000744769"/>
    </source>
</evidence>
<evidence type="ECO:0000256" key="3">
    <source>
        <dbReference type="ARBA" id="ARBA00022827"/>
    </source>
</evidence>
<sequence>MREFDVVVIGGGPAGENVADYAIRGSDRTALIVESGLLGGECSYYACMPSKALLRPLDVAATADHLQGLRGPVPLDRDQLLARRDAWVSQYDDSGQAEWAEGAGITLARGRGRLAGERLVEITTEDGKTEQVRARLAVVLATGSDAVIPDAFADALPWTSRDATGVREVPGRLVVVGGGVVACEAARWMAALGSTVTMIVRGDRVLERAEPFASEAVVKSLRDNGIDVRFDTEVTAVDRAEPRDSGLGIPHGGEVTLTLGDGSTLAADEVLVATGRRPATSGLGLDTVGLAEKLDPEAFPDWLHAVGDVSGEAPLTHWGKYQGRQVGARIAADAEGRTLPAPPAVVPVPQVVFTDPQVAWVGPTTEEARSAGRTVRTIDADFASAAGAGLLRDDASGQARLVVDDETGVLVGATFVGPEVAEILHGATVAIVGGLTLETLSHVVASYPTASEIWLRLVESR</sequence>
<dbReference type="InterPro" id="IPR016156">
    <property type="entry name" value="FAD/NAD-linked_Rdtase_dimer_sf"/>
</dbReference>
<dbReference type="Proteomes" id="UP000744769">
    <property type="component" value="Unassembled WGS sequence"/>
</dbReference>
<keyword evidence="10" id="KW-1185">Reference proteome</keyword>
<feature type="binding site" evidence="5">
    <location>
        <position position="112"/>
    </location>
    <ligand>
        <name>FAD</name>
        <dbReference type="ChEBI" id="CHEBI:57692"/>
    </ligand>
</feature>
<organism evidence="9 10">
    <name type="scientific">Metallococcus carri</name>
    <dbReference type="NCBI Taxonomy" id="1656884"/>
    <lineage>
        <taxon>Bacteria</taxon>
        <taxon>Bacillati</taxon>
        <taxon>Actinomycetota</taxon>
        <taxon>Actinomycetes</taxon>
        <taxon>Micrococcales</taxon>
        <taxon>Dermacoccaceae</taxon>
        <taxon>Metallococcus</taxon>
    </lineage>
</organism>
<dbReference type="Pfam" id="PF02852">
    <property type="entry name" value="Pyr_redox_dim"/>
    <property type="match status" value="1"/>
</dbReference>
<comment type="similarity">
    <text evidence="1">Belongs to the class-I pyridine nucleotide-disulfide oxidoreductase family.</text>
</comment>
<gene>
    <name evidence="9" type="ORF">G9U51_16205</name>
</gene>
<dbReference type="Gene3D" id="3.50.50.60">
    <property type="entry name" value="FAD/NAD(P)-binding domain"/>
    <property type="match status" value="2"/>
</dbReference>
<dbReference type="InterPro" id="IPR036188">
    <property type="entry name" value="FAD/NAD-bd_sf"/>
</dbReference>
<proteinExistence type="inferred from homology"/>
<dbReference type="GO" id="GO:0004148">
    <property type="term" value="F:dihydrolipoyl dehydrogenase (NADH) activity"/>
    <property type="evidence" value="ECO:0007669"/>
    <property type="project" value="TreeGrafter"/>
</dbReference>
<keyword evidence="5" id="KW-0547">Nucleotide-binding</keyword>
<evidence type="ECO:0000256" key="1">
    <source>
        <dbReference type="ARBA" id="ARBA00007532"/>
    </source>
</evidence>
<dbReference type="InterPro" id="IPR050151">
    <property type="entry name" value="Class-I_Pyr_Nuc-Dis_Oxidored"/>
</dbReference>
<dbReference type="InterPro" id="IPR004099">
    <property type="entry name" value="Pyr_nucl-diS_OxRdtase_dimer"/>
</dbReference>
<dbReference type="Pfam" id="PF07992">
    <property type="entry name" value="Pyr_redox_2"/>
    <property type="match status" value="1"/>
</dbReference>
<dbReference type="Gene3D" id="3.30.390.30">
    <property type="match status" value="1"/>
</dbReference>
<keyword evidence="2" id="KW-0285">Flavoprotein</keyword>
<dbReference type="GO" id="GO:0006103">
    <property type="term" value="P:2-oxoglutarate metabolic process"/>
    <property type="evidence" value="ECO:0007669"/>
    <property type="project" value="TreeGrafter"/>
</dbReference>
<accession>A0A967B1X4</accession>
<dbReference type="InterPro" id="IPR023753">
    <property type="entry name" value="FAD/NAD-binding_dom"/>
</dbReference>
<evidence type="ECO:0000256" key="6">
    <source>
        <dbReference type="PIRSR" id="PIRSR000350-4"/>
    </source>
</evidence>
<feature type="domain" description="FAD/NAD(P)-binding" evidence="8">
    <location>
        <begin position="4"/>
        <end position="291"/>
    </location>
</feature>
<dbReference type="RefSeq" id="WP_166198496.1">
    <property type="nucleotide sequence ID" value="NZ_JAAOIV010000014.1"/>
</dbReference>
<evidence type="ECO:0000256" key="4">
    <source>
        <dbReference type="ARBA" id="ARBA00023027"/>
    </source>
</evidence>
<name>A0A967B1X4_9MICO</name>
<feature type="binding site" evidence="5">
    <location>
        <begin position="177"/>
        <end position="184"/>
    </location>
    <ligand>
        <name>NAD(+)</name>
        <dbReference type="ChEBI" id="CHEBI:57540"/>
    </ligand>
</feature>
<keyword evidence="3 5" id="KW-0274">FAD</keyword>
<dbReference type="AlphaFoldDB" id="A0A967B1X4"/>
<protein>
    <submittedName>
        <fullName evidence="9">NAD(P)/FAD-dependent oxidoreductase</fullName>
    </submittedName>
</protein>
<dbReference type="InterPro" id="IPR001100">
    <property type="entry name" value="Pyr_nuc-diS_OxRdtase"/>
</dbReference>